<name>A0A9P1N7M3_9PELO</name>
<dbReference type="AlphaFoldDB" id="A0A9P1N7M3"/>
<comment type="similarity">
    <text evidence="7">Belongs to the DHHC palmitoyltransferase family.</text>
</comment>
<sequence length="328" mass="37668">MGLAAVNRKLAVLGEFFINWGGSIIVAIMLCAIYYACVHVIAEMMYDDGASLEMLVLFAKFIVFQIAINLLCFIYYSRYNSVTHWHRQSCVADLRSYAEENEAQPLEYEYLTGQPTVEDHLNYEPTDESGSKFCFTCNREAPQRSHHCPLCKMCVLRKDHHCFVTGACVGLGNQRYFMVFLFWCTIGLAVALPHLFFYLNTQVYYWYPFGFLYYLGPIAIGRWVFGYASFVQAVFSTIFSFAFAALVTAGGFFGMQVYYTVHGYTMYEYHHLTVRATFNGDGENIGERFRLVFGKNWALNFLIPQPWNLPVLTPAISDSLFRVRSKVL</sequence>
<evidence type="ECO:0000256" key="4">
    <source>
        <dbReference type="ARBA" id="ARBA00022989"/>
    </source>
</evidence>
<evidence type="ECO:0000256" key="5">
    <source>
        <dbReference type="ARBA" id="ARBA00023136"/>
    </source>
</evidence>
<accession>A0A9P1N7M3</accession>
<reference evidence="9" key="1">
    <citation type="submission" date="2022-11" db="EMBL/GenBank/DDBJ databases">
        <authorList>
            <person name="Kikuchi T."/>
        </authorList>
    </citation>
    <scope>NUCLEOTIDE SEQUENCE</scope>
    <source>
        <strain evidence="9">PS1010</strain>
    </source>
</reference>
<keyword evidence="10" id="KW-1185">Reference proteome</keyword>
<evidence type="ECO:0000256" key="7">
    <source>
        <dbReference type="RuleBase" id="RU079119"/>
    </source>
</evidence>
<dbReference type="EMBL" id="CANHGI010000006">
    <property type="protein sequence ID" value="CAI5454150.1"/>
    <property type="molecule type" value="Genomic_DNA"/>
</dbReference>
<evidence type="ECO:0000256" key="2">
    <source>
        <dbReference type="ARBA" id="ARBA00022679"/>
    </source>
</evidence>
<dbReference type="InterPro" id="IPR001594">
    <property type="entry name" value="Palmitoyltrfase_DHHC"/>
</dbReference>
<feature type="domain" description="Palmitoyltransferase DHHC" evidence="8">
    <location>
        <begin position="129"/>
        <end position="270"/>
    </location>
</feature>
<evidence type="ECO:0000256" key="6">
    <source>
        <dbReference type="ARBA" id="ARBA00023315"/>
    </source>
</evidence>
<proteinExistence type="inferred from homology"/>
<gene>
    <name evidence="9" type="ORF">CAMP_LOCUS16787</name>
</gene>
<evidence type="ECO:0000259" key="8">
    <source>
        <dbReference type="Pfam" id="PF01529"/>
    </source>
</evidence>
<feature type="transmembrane region" description="Helical" evidence="7">
    <location>
        <begin position="237"/>
        <end position="259"/>
    </location>
</feature>
<feature type="transmembrane region" description="Helical" evidence="7">
    <location>
        <begin position="55"/>
        <end position="77"/>
    </location>
</feature>
<keyword evidence="6 7" id="KW-0012">Acyltransferase</keyword>
<feature type="transmembrane region" description="Helical" evidence="7">
    <location>
        <begin position="12"/>
        <end position="35"/>
    </location>
</feature>
<feature type="transmembrane region" description="Helical" evidence="7">
    <location>
        <begin position="205"/>
        <end position="225"/>
    </location>
</feature>
<comment type="domain">
    <text evidence="7">The DHHC domain is required for palmitoyltransferase activity.</text>
</comment>
<evidence type="ECO:0000313" key="9">
    <source>
        <dbReference type="EMBL" id="CAI5454150.1"/>
    </source>
</evidence>
<dbReference type="GO" id="GO:0016020">
    <property type="term" value="C:membrane"/>
    <property type="evidence" value="ECO:0007669"/>
    <property type="project" value="UniProtKB-SubCell"/>
</dbReference>
<keyword evidence="2 7" id="KW-0808">Transferase</keyword>
<organism evidence="9 10">
    <name type="scientific">Caenorhabditis angaria</name>
    <dbReference type="NCBI Taxonomy" id="860376"/>
    <lineage>
        <taxon>Eukaryota</taxon>
        <taxon>Metazoa</taxon>
        <taxon>Ecdysozoa</taxon>
        <taxon>Nematoda</taxon>
        <taxon>Chromadorea</taxon>
        <taxon>Rhabditida</taxon>
        <taxon>Rhabditina</taxon>
        <taxon>Rhabditomorpha</taxon>
        <taxon>Rhabditoidea</taxon>
        <taxon>Rhabditidae</taxon>
        <taxon>Peloderinae</taxon>
        <taxon>Caenorhabditis</taxon>
    </lineage>
</organism>
<evidence type="ECO:0000256" key="1">
    <source>
        <dbReference type="ARBA" id="ARBA00004141"/>
    </source>
</evidence>
<dbReference type="InterPro" id="IPR039859">
    <property type="entry name" value="PFA4/ZDH16/20/ERF2-like"/>
</dbReference>
<dbReference type="GO" id="GO:0019706">
    <property type="term" value="F:protein-cysteine S-palmitoyltransferase activity"/>
    <property type="evidence" value="ECO:0007669"/>
    <property type="project" value="UniProtKB-EC"/>
</dbReference>
<dbReference type="Pfam" id="PF01529">
    <property type="entry name" value="DHHC"/>
    <property type="match status" value="1"/>
</dbReference>
<evidence type="ECO:0000256" key="3">
    <source>
        <dbReference type="ARBA" id="ARBA00022692"/>
    </source>
</evidence>
<keyword evidence="5 7" id="KW-0472">Membrane</keyword>
<comment type="catalytic activity">
    <reaction evidence="7">
        <text>L-cysteinyl-[protein] + hexadecanoyl-CoA = S-hexadecanoyl-L-cysteinyl-[protein] + CoA</text>
        <dbReference type="Rhea" id="RHEA:36683"/>
        <dbReference type="Rhea" id="RHEA-COMP:10131"/>
        <dbReference type="Rhea" id="RHEA-COMP:11032"/>
        <dbReference type="ChEBI" id="CHEBI:29950"/>
        <dbReference type="ChEBI" id="CHEBI:57287"/>
        <dbReference type="ChEBI" id="CHEBI:57379"/>
        <dbReference type="ChEBI" id="CHEBI:74151"/>
        <dbReference type="EC" id="2.3.1.225"/>
    </reaction>
</comment>
<dbReference type="OrthoDB" id="302728at2759"/>
<dbReference type="EC" id="2.3.1.225" evidence="7"/>
<comment type="subcellular location">
    <subcellularLocation>
        <location evidence="1">Membrane</location>
        <topology evidence="1">Multi-pass membrane protein</topology>
    </subcellularLocation>
</comment>
<protein>
    <recommendedName>
        <fullName evidence="7">Palmitoyltransferase</fullName>
        <ecNumber evidence="7">2.3.1.225</ecNumber>
    </recommendedName>
</protein>
<keyword evidence="3 7" id="KW-0812">Transmembrane</keyword>
<comment type="caution">
    <text evidence="9">The sequence shown here is derived from an EMBL/GenBank/DDBJ whole genome shotgun (WGS) entry which is preliminary data.</text>
</comment>
<dbReference type="Proteomes" id="UP001152747">
    <property type="component" value="Unassembled WGS sequence"/>
</dbReference>
<keyword evidence="4 7" id="KW-1133">Transmembrane helix</keyword>
<dbReference type="PANTHER" id="PTHR12246">
    <property type="entry name" value="PALMITOYLTRANSFERASE ZDHHC16"/>
    <property type="match status" value="1"/>
</dbReference>
<dbReference type="PROSITE" id="PS50216">
    <property type="entry name" value="DHHC"/>
    <property type="match status" value="1"/>
</dbReference>
<evidence type="ECO:0000313" key="10">
    <source>
        <dbReference type="Proteomes" id="UP001152747"/>
    </source>
</evidence>
<feature type="transmembrane region" description="Helical" evidence="7">
    <location>
        <begin position="176"/>
        <end position="199"/>
    </location>
</feature>